<dbReference type="PANTHER" id="PTHR37542:SF3">
    <property type="entry name" value="PRION-INHIBITION AND PROPAGATION HELO DOMAIN-CONTAINING PROTEIN"/>
    <property type="match status" value="1"/>
</dbReference>
<accession>A0A9P5CA41</accession>
<keyword evidence="3" id="KW-1185">Reference proteome</keyword>
<sequence length="1054" mass="119290">MATAGLCALQGEIQERQQVNTDNFKFVPYNWLKELLTTDKISAALECSSIEEDERLSVATIVRNSGLRIFAILVLMGEPGLIYNFIQWDQYVNKDHLDNMLPLRKKQLKEFFGVKKLKEERTKFMEGKEPTECKGNPEYKKLNRLISQREEWAGDFKSTQYMFLIPTFPQATPHRIVSDYMRLPFLSRNGPQEKRKEARERPSGGNFGFVFKERLPRLQYGSANDLGLTLVRKELKSRSDEAYKNELRCLRLLNLIQHPCILQLYGSYTYKKQHSFLFRKANGGDLHGFLAKDTRPVEFESDQAIYLAMCGLASALDQLHDYCNEELSLKMIGCHHDLKPRNVLIDGASFVLADFGLSTMTSTTDEEAAKTMAQDRDLYFAAPEGMDYLTLDKHELGPPADIWSFGCIIATVLTYMKEGPLGIAEFSERRLVEVSGGVIDLELRAFHDGLGSVNPGVVIWLNKLENDAASKTEVLTSNKGQAARQVPAEVDLIHLIRNMLTIAPSSRPKTKEVLRCLRLITLKRIAEPIAISFEKLPYASDLEFLVEKQVFLEWLRCIDLAEHKRNHHQAVSTDESFKQAHNTLYKIGEELEILLDVDNYHPLFSRLRRLNEQLISTLEMISRRSLRRIVELSIIPTAAKLLKPLDAVDSWTMVDTVDDEVDDSKSLALGIAGLLQGSDNDSPNSNLLALLAASHVNRLIKNSKSPIPKLNLEQITLDSKANATGERPTFRLGTVASSDDSVSSKMDVIIEEMEIGADFAKEEISSLLFQRLENVLALSSRAASTFRALICEGIYYDEQRHMIGLVYSFPKGPLQSVLGKGVKPRVLQLAEVLRKHGDPVDYDQNIIVSIDERLRLAYNLATAVFEFHKIRWLHKNISSYNVIFFDTEADDDDKESQTPRKISLASPSLIGFSHSRPDEPFMYSNKLYGSDELLYAFHHPKYGGIDGKFTPYRTEYDYYSLGLVLLEIGLWWPLETIMSSMGEEFSREEKRLQILNGSVPFLAGSMGEVYAEVVRACLSDGEDGLRQAGNSVDENFERLVVTPLESLLAKMINL</sequence>
<evidence type="ECO:0000313" key="3">
    <source>
        <dbReference type="Proteomes" id="UP000801864"/>
    </source>
</evidence>
<feature type="domain" description="Protein kinase" evidence="1">
    <location>
        <begin position="661"/>
        <end position="1054"/>
    </location>
</feature>
<dbReference type="PANTHER" id="PTHR37542">
    <property type="entry name" value="HELO DOMAIN-CONTAINING PROTEIN-RELATED"/>
    <property type="match status" value="1"/>
</dbReference>
<proteinExistence type="predicted"/>
<comment type="caution">
    <text evidence="2">The sequence shown here is derived from an EMBL/GenBank/DDBJ whole genome shotgun (WGS) entry which is preliminary data.</text>
</comment>
<dbReference type="GO" id="GO:0004672">
    <property type="term" value="F:protein kinase activity"/>
    <property type="evidence" value="ECO:0007669"/>
    <property type="project" value="InterPro"/>
</dbReference>
<protein>
    <recommendedName>
        <fullName evidence="1">Protein kinase domain-containing protein</fullName>
    </recommendedName>
</protein>
<name>A0A9P5CA41_9HYPO</name>
<gene>
    <name evidence="2" type="ORF">CFAM422_010670</name>
</gene>
<dbReference type="GO" id="GO:0005524">
    <property type="term" value="F:ATP binding"/>
    <property type="evidence" value="ECO:0007669"/>
    <property type="project" value="InterPro"/>
</dbReference>
<dbReference type="InterPro" id="IPR011009">
    <property type="entry name" value="Kinase-like_dom_sf"/>
</dbReference>
<dbReference type="Gene3D" id="1.10.510.10">
    <property type="entry name" value="Transferase(Phosphotransferase) domain 1"/>
    <property type="match status" value="2"/>
</dbReference>
<evidence type="ECO:0000259" key="1">
    <source>
        <dbReference type="PROSITE" id="PS50011"/>
    </source>
</evidence>
<organism evidence="2 3">
    <name type="scientific">Trichoderma lentiforme</name>
    <dbReference type="NCBI Taxonomy" id="1567552"/>
    <lineage>
        <taxon>Eukaryota</taxon>
        <taxon>Fungi</taxon>
        <taxon>Dikarya</taxon>
        <taxon>Ascomycota</taxon>
        <taxon>Pezizomycotina</taxon>
        <taxon>Sordariomycetes</taxon>
        <taxon>Hypocreomycetidae</taxon>
        <taxon>Hypocreales</taxon>
        <taxon>Hypocreaceae</taxon>
        <taxon>Trichoderma</taxon>
    </lineage>
</organism>
<evidence type="ECO:0000313" key="2">
    <source>
        <dbReference type="EMBL" id="KAF3062632.1"/>
    </source>
</evidence>
<feature type="domain" description="Protein kinase" evidence="1">
    <location>
        <begin position="196"/>
        <end position="520"/>
    </location>
</feature>
<dbReference type="AlphaFoldDB" id="A0A9P5CA41"/>
<dbReference type="SUPFAM" id="SSF56112">
    <property type="entry name" value="Protein kinase-like (PK-like)"/>
    <property type="match status" value="2"/>
</dbReference>
<dbReference type="Pfam" id="PF00069">
    <property type="entry name" value="Pkinase"/>
    <property type="match status" value="1"/>
</dbReference>
<reference evidence="2 3" key="1">
    <citation type="submission" date="2018-06" db="EMBL/GenBank/DDBJ databases">
        <title>Genome analysis of cellulolytic fungus Trichoderma lentiforme CFAM-422.</title>
        <authorList>
            <person name="Steindorff A.S."/>
            <person name="Formighieri E.F."/>
            <person name="Midorikawa G.E.O."/>
            <person name="Tamietti M.S."/>
            <person name="Ramos E.Z."/>
            <person name="Silva A.S."/>
            <person name="Bon E.P.S."/>
            <person name="Mendes T.D."/>
            <person name="Damaso M.C.T."/>
            <person name="Favaro L.C.L."/>
        </authorList>
    </citation>
    <scope>NUCLEOTIDE SEQUENCE [LARGE SCALE GENOMIC DNA]</scope>
    <source>
        <strain evidence="2 3">CFAM-422</strain>
    </source>
</reference>
<dbReference type="Proteomes" id="UP000801864">
    <property type="component" value="Unassembled WGS sequence"/>
</dbReference>
<dbReference type="PROSITE" id="PS50011">
    <property type="entry name" value="PROTEIN_KINASE_DOM"/>
    <property type="match status" value="2"/>
</dbReference>
<dbReference type="CDD" id="cd00180">
    <property type="entry name" value="PKc"/>
    <property type="match status" value="1"/>
</dbReference>
<dbReference type="InterPro" id="IPR000719">
    <property type="entry name" value="Prot_kinase_dom"/>
</dbReference>
<dbReference type="EMBL" id="QLNT01000021">
    <property type="protein sequence ID" value="KAF3062632.1"/>
    <property type="molecule type" value="Genomic_DNA"/>
</dbReference>
<dbReference type="SMART" id="SM00220">
    <property type="entry name" value="S_TKc"/>
    <property type="match status" value="1"/>
</dbReference>